<evidence type="ECO:0000256" key="1">
    <source>
        <dbReference type="ARBA" id="ARBA00023015"/>
    </source>
</evidence>
<evidence type="ECO:0000256" key="2">
    <source>
        <dbReference type="ARBA" id="ARBA00023125"/>
    </source>
</evidence>
<dbReference type="Proteomes" id="UP000091857">
    <property type="component" value="Chromosome 8"/>
</dbReference>
<dbReference type="EMBL" id="CM004394">
    <property type="protein sequence ID" value="OAY42930.1"/>
    <property type="molecule type" value="Genomic_DNA"/>
</dbReference>
<keyword evidence="2" id="KW-0238">DNA-binding</keyword>
<dbReference type="Gene3D" id="2.170.150.80">
    <property type="entry name" value="NAC domain"/>
    <property type="match status" value="1"/>
</dbReference>
<evidence type="ECO:0000259" key="6">
    <source>
        <dbReference type="PROSITE" id="PS51005"/>
    </source>
</evidence>
<keyword evidence="3" id="KW-0804">Transcription</keyword>
<keyword evidence="4" id="KW-0539">Nucleus</keyword>
<dbReference type="Gramene" id="Manes.08G027800.1.v8.1">
    <property type="protein sequence ID" value="Manes.08G027800.1.v8.1.CDS"/>
    <property type="gene ID" value="Manes.08G027800.v8.1"/>
</dbReference>
<gene>
    <name evidence="7" type="ORF">MANES_08G027800v8</name>
</gene>
<dbReference type="InterPro" id="IPR003441">
    <property type="entry name" value="NAC-dom"/>
</dbReference>
<dbReference type="InterPro" id="IPR036093">
    <property type="entry name" value="NAC_dom_sf"/>
</dbReference>
<evidence type="ECO:0000313" key="8">
    <source>
        <dbReference type="Proteomes" id="UP000091857"/>
    </source>
</evidence>
<evidence type="ECO:0000256" key="3">
    <source>
        <dbReference type="ARBA" id="ARBA00023163"/>
    </source>
</evidence>
<organism evidence="7 8">
    <name type="scientific">Manihot esculenta</name>
    <name type="common">Cassava</name>
    <name type="synonym">Jatropha manihot</name>
    <dbReference type="NCBI Taxonomy" id="3983"/>
    <lineage>
        <taxon>Eukaryota</taxon>
        <taxon>Viridiplantae</taxon>
        <taxon>Streptophyta</taxon>
        <taxon>Embryophyta</taxon>
        <taxon>Tracheophyta</taxon>
        <taxon>Spermatophyta</taxon>
        <taxon>Magnoliopsida</taxon>
        <taxon>eudicotyledons</taxon>
        <taxon>Gunneridae</taxon>
        <taxon>Pentapetalae</taxon>
        <taxon>rosids</taxon>
        <taxon>fabids</taxon>
        <taxon>Malpighiales</taxon>
        <taxon>Euphorbiaceae</taxon>
        <taxon>Crotonoideae</taxon>
        <taxon>Manihoteae</taxon>
        <taxon>Manihot</taxon>
    </lineage>
</organism>
<proteinExistence type="predicted"/>
<dbReference type="GO" id="GO:0003677">
    <property type="term" value="F:DNA binding"/>
    <property type="evidence" value="ECO:0007669"/>
    <property type="project" value="UniProtKB-KW"/>
</dbReference>
<feature type="region of interest" description="Disordered" evidence="5">
    <location>
        <begin position="197"/>
        <end position="252"/>
    </location>
</feature>
<feature type="domain" description="NAC" evidence="6">
    <location>
        <begin position="14"/>
        <end position="177"/>
    </location>
</feature>
<protein>
    <recommendedName>
        <fullName evidence="6">NAC domain-containing protein</fullName>
    </recommendedName>
</protein>
<evidence type="ECO:0000256" key="5">
    <source>
        <dbReference type="SAM" id="MobiDB-lite"/>
    </source>
</evidence>
<dbReference type="PANTHER" id="PTHR31744:SF220">
    <property type="entry name" value="LOW QUALITY PROTEIN: NAC DOMAIN-CONTAINING PROTEIN 90-LIKE"/>
    <property type="match status" value="1"/>
</dbReference>
<sequence>MSFTNLYPTKMEDLTPGFRFYPTEEELVSFYLLNKLEAKRPDLDLVVDKIIPVLDIYEFNPWQLPQHAGDLFSRDPEQWFFFIPRQESEARGGRPKRLTTAGYWKATGSPGNVYSNNRSIGMKRTMVFYTGRAPNGRKTEWKMNEYKAIDAESSSSSSAAASLTLRHEFSLCRVYKKSKSLRAFDRRPMGVEISEMRAQQPAAVQVDEATTSHQNPPMANSPESSWSNEDNPAVPPQTGESSGSILTPIDGDTSWDLDELNWY</sequence>
<keyword evidence="8" id="KW-1185">Reference proteome</keyword>
<keyword evidence="1" id="KW-0805">Transcription regulation</keyword>
<dbReference type="OrthoDB" id="622307at2759"/>
<evidence type="ECO:0000313" key="7">
    <source>
        <dbReference type="EMBL" id="OAY42930.1"/>
    </source>
</evidence>
<dbReference type="PROSITE" id="PS51005">
    <property type="entry name" value="NAC"/>
    <property type="match status" value="1"/>
</dbReference>
<dbReference type="SUPFAM" id="SSF101941">
    <property type="entry name" value="NAC domain"/>
    <property type="match status" value="1"/>
</dbReference>
<dbReference type="Pfam" id="PF02365">
    <property type="entry name" value="NAM"/>
    <property type="match status" value="1"/>
</dbReference>
<dbReference type="STRING" id="3983.A0A2C9VES4"/>
<feature type="compositionally biased region" description="Polar residues" evidence="5">
    <location>
        <begin position="208"/>
        <end position="230"/>
    </location>
</feature>
<name>A0A2C9VES4_MANES</name>
<dbReference type="SMR" id="A0A2C9VES4"/>
<accession>A0A2C9VES4</accession>
<evidence type="ECO:0000256" key="4">
    <source>
        <dbReference type="ARBA" id="ARBA00023242"/>
    </source>
</evidence>
<reference evidence="8" key="1">
    <citation type="journal article" date="2016" name="Nat. Biotechnol.">
        <title>Sequencing wild and cultivated cassava and related species reveals extensive interspecific hybridization and genetic diversity.</title>
        <authorList>
            <person name="Bredeson J.V."/>
            <person name="Lyons J.B."/>
            <person name="Prochnik S.E."/>
            <person name="Wu G.A."/>
            <person name="Ha C.M."/>
            <person name="Edsinger-Gonzales E."/>
            <person name="Grimwood J."/>
            <person name="Schmutz J."/>
            <person name="Rabbi I.Y."/>
            <person name="Egesi C."/>
            <person name="Nauluvula P."/>
            <person name="Lebot V."/>
            <person name="Ndunguru J."/>
            <person name="Mkamilo G."/>
            <person name="Bart R.S."/>
            <person name="Setter T.L."/>
            <person name="Gleadow R.M."/>
            <person name="Kulakow P."/>
            <person name="Ferguson M.E."/>
            <person name="Rounsley S."/>
            <person name="Rokhsar D.S."/>
        </authorList>
    </citation>
    <scope>NUCLEOTIDE SEQUENCE [LARGE SCALE GENOMIC DNA]</scope>
    <source>
        <strain evidence="8">cv. AM560-2</strain>
    </source>
</reference>
<dbReference type="PANTHER" id="PTHR31744">
    <property type="entry name" value="PROTEIN CUP-SHAPED COTYLEDON 2-RELATED"/>
    <property type="match status" value="1"/>
</dbReference>
<comment type="caution">
    <text evidence="7">The sequence shown here is derived from an EMBL/GenBank/DDBJ whole genome shotgun (WGS) entry which is preliminary data.</text>
</comment>
<dbReference type="AlphaFoldDB" id="A0A2C9VES4"/>
<dbReference type="GO" id="GO:0006355">
    <property type="term" value="P:regulation of DNA-templated transcription"/>
    <property type="evidence" value="ECO:0007669"/>
    <property type="project" value="InterPro"/>
</dbReference>